<evidence type="ECO:0000313" key="2">
    <source>
        <dbReference type="EMBL" id="MFD2561344.1"/>
    </source>
</evidence>
<comment type="caution">
    <text evidence="2">The sequence shown here is derived from an EMBL/GenBank/DDBJ whole genome shotgun (WGS) entry which is preliminary data.</text>
</comment>
<feature type="chain" id="PRO_5046558887" description="Lipocalin-like domain-containing protein" evidence="1">
    <location>
        <begin position="22"/>
        <end position="356"/>
    </location>
</feature>
<feature type="signal peptide" evidence="1">
    <location>
        <begin position="1"/>
        <end position="21"/>
    </location>
</feature>
<dbReference type="PROSITE" id="PS51257">
    <property type="entry name" value="PROKAR_LIPOPROTEIN"/>
    <property type="match status" value="1"/>
</dbReference>
<dbReference type="EMBL" id="JBHULE010000002">
    <property type="protein sequence ID" value="MFD2561344.1"/>
    <property type="molecule type" value="Genomic_DNA"/>
</dbReference>
<evidence type="ECO:0000256" key="1">
    <source>
        <dbReference type="SAM" id="SignalP"/>
    </source>
</evidence>
<organism evidence="2 3">
    <name type="scientific">Aquimarina rubra</name>
    <dbReference type="NCBI Taxonomy" id="1920033"/>
    <lineage>
        <taxon>Bacteria</taxon>
        <taxon>Pseudomonadati</taxon>
        <taxon>Bacteroidota</taxon>
        <taxon>Flavobacteriia</taxon>
        <taxon>Flavobacteriales</taxon>
        <taxon>Flavobacteriaceae</taxon>
        <taxon>Aquimarina</taxon>
    </lineage>
</organism>
<reference evidence="3" key="1">
    <citation type="journal article" date="2019" name="Int. J. Syst. Evol. Microbiol.">
        <title>The Global Catalogue of Microorganisms (GCM) 10K type strain sequencing project: providing services to taxonomists for standard genome sequencing and annotation.</title>
        <authorList>
            <consortium name="The Broad Institute Genomics Platform"/>
            <consortium name="The Broad Institute Genome Sequencing Center for Infectious Disease"/>
            <person name="Wu L."/>
            <person name="Ma J."/>
        </authorList>
    </citation>
    <scope>NUCLEOTIDE SEQUENCE [LARGE SCALE GENOMIC DNA]</scope>
    <source>
        <strain evidence="3">KCTC 52274</strain>
    </source>
</reference>
<protein>
    <recommendedName>
        <fullName evidence="4">Lipocalin-like domain-containing protein</fullName>
    </recommendedName>
</protein>
<keyword evidence="1" id="KW-0732">Signal</keyword>
<dbReference type="RefSeq" id="WP_378288971.1">
    <property type="nucleotide sequence ID" value="NZ_JBHULE010000002.1"/>
</dbReference>
<sequence length="356" mass="39311">MKKTYLCAVAALFLAVLSCSDDDTNIMPTETNNPEEETILDPSTVSQNIIIEGATRVNGDAPQSTGNISFSMSYSSQSAFLKNGFNITFDAPAAYAGAYIQIKSTDEGIADEYFNVPSGFGRSNSKRAKINEGNTEIDVDFEDTVEPGQFCYLICIYDNAGNISDPVEVCVEIEAWGGNTNLIGTWNYTKQVANGVTTPVGEINFCEGPGTVTCNNLETLTVEENEGWCYATSEMKLELNNDGTYTLTDLSFQKQEFIYEQTLSTCTVVNETVNDEFGSRETSTGYWAYNEENRELSLIEFENVTISLDDNSEYSYIEESGYIHQISGVSTNDGTNLVVTGQNFDFDVVTEYHFNK</sequence>
<evidence type="ECO:0008006" key="4">
    <source>
        <dbReference type="Google" id="ProtNLM"/>
    </source>
</evidence>
<keyword evidence="3" id="KW-1185">Reference proteome</keyword>
<gene>
    <name evidence="2" type="ORF">ACFSR1_01605</name>
</gene>
<dbReference type="Proteomes" id="UP001597319">
    <property type="component" value="Unassembled WGS sequence"/>
</dbReference>
<evidence type="ECO:0000313" key="3">
    <source>
        <dbReference type="Proteomes" id="UP001597319"/>
    </source>
</evidence>
<accession>A0ABW5LBW1</accession>
<proteinExistence type="predicted"/>
<name>A0ABW5LBW1_9FLAO</name>